<keyword evidence="1" id="KW-0812">Transmembrane</keyword>
<keyword evidence="1" id="KW-1133">Transmembrane helix</keyword>
<gene>
    <name evidence="2" type="ORF">RM697_06545</name>
</gene>
<accession>A0ABU2YM00</accession>
<proteinExistence type="predicted"/>
<comment type="caution">
    <text evidence="2">The sequence shown here is derived from an EMBL/GenBank/DDBJ whole genome shotgun (WGS) entry which is preliminary data.</text>
</comment>
<dbReference type="Proteomes" id="UP001259492">
    <property type="component" value="Unassembled WGS sequence"/>
</dbReference>
<dbReference type="RefSeq" id="WP_311427069.1">
    <property type="nucleotide sequence ID" value="NZ_JAVRIA010000003.1"/>
</dbReference>
<evidence type="ECO:0000256" key="1">
    <source>
        <dbReference type="SAM" id="Phobius"/>
    </source>
</evidence>
<evidence type="ECO:0000313" key="3">
    <source>
        <dbReference type="Proteomes" id="UP001259492"/>
    </source>
</evidence>
<keyword evidence="3" id="KW-1185">Reference proteome</keyword>
<sequence>MIKFFRKIRYNLMSENKTGKYFKYAIGEILLVVIGILIALQINNWNQNRLEKVKSLEYHKRMVEELDLMIQTFKWDSTRGHNMTKRLISSVNSLEKETISQEELDTLEYSLKNYFQFVRIDNTLNTFEEIKSSGDLGLIYNKDLRKSISMFLTRLNAISKIYDQLANQVNESSLMDTYIRKQVYTDAKTEIEFNIAEMKQDKVLINKLSRFTDNWKTKMSFSTSLIKLATELQSNIQLEIDND</sequence>
<dbReference type="EMBL" id="JAVRIA010000003">
    <property type="protein sequence ID" value="MDT0558295.1"/>
    <property type="molecule type" value="Genomic_DNA"/>
</dbReference>
<keyword evidence="1" id="KW-0472">Membrane</keyword>
<reference evidence="2 3" key="1">
    <citation type="submission" date="2023-09" db="EMBL/GenBank/DDBJ databases">
        <authorList>
            <person name="Rey-Velasco X."/>
        </authorList>
    </citation>
    <scope>NUCLEOTIDE SEQUENCE [LARGE SCALE GENOMIC DNA]</scope>
    <source>
        <strain evidence="2 3">W332</strain>
    </source>
</reference>
<protein>
    <submittedName>
        <fullName evidence="2">Uncharacterized protein</fullName>
    </submittedName>
</protein>
<evidence type="ECO:0000313" key="2">
    <source>
        <dbReference type="EMBL" id="MDT0558295.1"/>
    </source>
</evidence>
<feature type="transmembrane region" description="Helical" evidence="1">
    <location>
        <begin position="21"/>
        <end position="42"/>
    </location>
</feature>
<organism evidence="2 3">
    <name type="scientific">Microcosmobacter mediterraneus</name>
    <dbReference type="NCBI Taxonomy" id="3075607"/>
    <lineage>
        <taxon>Bacteria</taxon>
        <taxon>Pseudomonadati</taxon>
        <taxon>Bacteroidota</taxon>
        <taxon>Flavobacteriia</taxon>
        <taxon>Flavobacteriales</taxon>
        <taxon>Flavobacteriaceae</taxon>
        <taxon>Microcosmobacter</taxon>
    </lineage>
</organism>
<name>A0ABU2YM00_9FLAO</name>